<comment type="caution">
    <text evidence="2">The sequence shown here is derived from an EMBL/GenBank/DDBJ whole genome shotgun (WGS) entry which is preliminary data.</text>
</comment>
<organism evidence="2 3">
    <name type="scientific">Streptomyces iconiensis</name>
    <dbReference type="NCBI Taxonomy" id="1384038"/>
    <lineage>
        <taxon>Bacteria</taxon>
        <taxon>Bacillati</taxon>
        <taxon>Actinomycetota</taxon>
        <taxon>Actinomycetes</taxon>
        <taxon>Kitasatosporales</taxon>
        <taxon>Streptomycetaceae</taxon>
        <taxon>Streptomyces</taxon>
    </lineage>
</organism>
<keyword evidence="1" id="KW-0812">Transmembrane</keyword>
<keyword evidence="1" id="KW-0472">Membrane</keyword>
<sequence length="160" mass="16345">MATNTRTSRHSQLLPTAAVLTLAVPLAVWGLVGQQNAQGLPPSELDYSVRPWDIPAGAENLIAALATLLAVGCGALLTHATRAGTFDRRWWQVLGPLLIAGALAGAGWRVLTAGVIGANIGAGAALLLGAPLVGALVLWSLGRGAWLATHRSGTRALGHA</sequence>
<evidence type="ECO:0000313" key="3">
    <source>
        <dbReference type="Proteomes" id="UP001214441"/>
    </source>
</evidence>
<keyword evidence="3" id="KW-1185">Reference proteome</keyword>
<protein>
    <submittedName>
        <fullName evidence="2">Uncharacterized protein</fullName>
    </submittedName>
</protein>
<dbReference type="RefSeq" id="WP_274043740.1">
    <property type="nucleotide sequence ID" value="NZ_JANCPR020000013.1"/>
</dbReference>
<evidence type="ECO:0000256" key="1">
    <source>
        <dbReference type="SAM" id="Phobius"/>
    </source>
</evidence>
<reference evidence="2 3" key="1">
    <citation type="submission" date="2023-05" db="EMBL/GenBank/DDBJ databases">
        <title>Streptantibioticus silvisoli sp. nov., acidotolerant actinomycetes 1 from pine litter.</title>
        <authorList>
            <person name="Swiecimska M."/>
            <person name="Golinska P."/>
            <person name="Sangal V."/>
            <person name="Wachnowicz B."/>
            <person name="Goodfellow M."/>
        </authorList>
    </citation>
    <scope>NUCLEOTIDE SEQUENCE [LARGE SCALE GENOMIC DNA]</scope>
    <source>
        <strain evidence="2 3">DSM 42109</strain>
    </source>
</reference>
<accession>A0ABT6ZXV7</accession>
<dbReference type="EMBL" id="JANCPR020000013">
    <property type="protein sequence ID" value="MDJ1133243.1"/>
    <property type="molecule type" value="Genomic_DNA"/>
</dbReference>
<feature type="transmembrane region" description="Helical" evidence="1">
    <location>
        <begin position="120"/>
        <end position="141"/>
    </location>
</feature>
<proteinExistence type="predicted"/>
<keyword evidence="1" id="KW-1133">Transmembrane helix</keyword>
<gene>
    <name evidence="2" type="ORF">NMN56_014970</name>
</gene>
<feature type="transmembrane region" description="Helical" evidence="1">
    <location>
        <begin position="61"/>
        <end position="78"/>
    </location>
</feature>
<feature type="transmembrane region" description="Helical" evidence="1">
    <location>
        <begin position="90"/>
        <end position="108"/>
    </location>
</feature>
<dbReference type="Proteomes" id="UP001214441">
    <property type="component" value="Unassembled WGS sequence"/>
</dbReference>
<name>A0ABT6ZXV7_9ACTN</name>
<evidence type="ECO:0000313" key="2">
    <source>
        <dbReference type="EMBL" id="MDJ1133243.1"/>
    </source>
</evidence>